<dbReference type="InterPro" id="IPR045619">
    <property type="entry name" value="DUF6443"/>
</dbReference>
<reference evidence="2" key="1">
    <citation type="submission" date="2021-10" db="EMBL/GenBank/DDBJ databases">
        <authorList>
            <person name="Dean J.D."/>
            <person name="Kim M.K."/>
            <person name="Newey C.N."/>
            <person name="Stoker T.S."/>
            <person name="Thompson D.W."/>
            <person name="Grose J.H."/>
        </authorList>
    </citation>
    <scope>NUCLEOTIDE SEQUENCE</scope>
    <source>
        <strain evidence="2">BT178</strain>
    </source>
</reference>
<proteinExistence type="predicted"/>
<dbReference type="InterPro" id="IPR022385">
    <property type="entry name" value="Rhs_assc_core"/>
</dbReference>
<accession>A0ABS8AQP9</accession>
<dbReference type="Proteomes" id="UP001165296">
    <property type="component" value="Unassembled WGS sequence"/>
</dbReference>
<dbReference type="NCBIfam" id="TIGR03696">
    <property type="entry name" value="Rhs_assc_core"/>
    <property type="match status" value="1"/>
</dbReference>
<sequence length="1599" mass="176669">MKTILPTSEMTNVRAMQSYLQYIFFVTLFTLQLLPGHSFGQNRSFPAATSIYITLADDTPIAGPIALSTGLTLKAHGTYGVWSRNGIALANNYSSTLTITQPGIYTATTSYDTYNHILKKQVTSFISAQDIVVYDGSTVNGMPLSFSKETTVLKRGLLLGADLATLAIAEKNQQVTYWDGLGRAEQKIQIEGSPAKQDLVSFQQYDQFGGTPRSYLPYAKTATAASAPYHTDAANEQNDFYDLGAPRVAADLQPYSTATVEASPLARVQQATQAGTDRAGHPNKISYQTNQSNDLVRRWTGLDGSSFYTSNSLFKHVQTDADGRRTETYLDLNERVILQRRIMAETGRKLDTYTVYDDAGRTLYTIPPGAVERLPASGIILDNTFKNRWLYQYSYDDIGRVITRQMPGAKAIHIVYDKLDRPILVQDGNRRTTNSWYFTKYNAQGRAVIEGLYTDNTSTQRTQLQALADAWTGGSAEDRLPATPYTTYTTNQTFPEITASNGTILSRSFFDDYDLDANDQPDYQYQTQVLGPNVVQPEPSARTRGRLTVTHKRIVLENNSGTPQYGGWLVSVLFYDDYGNLIQKQGNNHLNVATTLSDITTMVYREQGFVPQLLFTHKKQVAPTGTVVIRNRFGYDHAGRLVDAWQQNELNSQKQPEILLAHHVYNELGQEVEKNLHSRDNGVSFLQSEDFSYNINGQLTAINNSALTSGSASYDDANDVFGMELLREQTEEGLYNTARYDGGISAVKWHSRNTAQQNQPERERAYTFDYDGLGRLRNADYQAKEAGFWGVETGAYDERNITYDANGNILTLKRYSQDNGTTTPRLIDDLTYNYNLLSTNGGNQLRSVTDTGDPNSGFRDAGTLNNEYQIDDNGNIRRDDNKGVDYTYNVLNKVDRQQNSPTQSITYHYSAEGVVLRRTVSGLLENRATITRTFDYVDGFAYESVGSSAPLLASVPTTEGRVLLLPDDPTKFVYEYHLRDHLGNLRVAFRAQSKTEDLHLAFEGQPTPTEEGAYPKFQGVAASRVAGTSYHAGSTTPGTYAGAVSATQAGPHTRIPVAHGDHLKLRVYYQTPNGPQYPLAPAEPMTMVRKAPLLAVAPLIGPPRIAEAEHSRPQPTLGVQLNVLGLLGSLRKQAVVAESMAPAGPILPPQQRYAYLAWTLYDDKDQPVSSGRQNASAYFDNAWRPLEKVLDIQLPDAGTKNGYLKVQLLNDGTQSVFFDSLTIRHPKDELLISQENHYYPFGLNLSGVAVNTQPGEKISKNQFNGGSQLQDELLGEQATYSTFFRTYDPLLGRFQGIDSKASSFADVSPYQFALNDPINLNDPNGDEATVYINGRPANPRNVYGQRVVDDYTGASWMNYQEGVTVMGGPSLPIAEIMAQMRQIGLVGKYNANGSYSFPIYTWHVLDSKRSESTGKTYMAGYSFRSGTLTLKGTPYSLNFYGEFSGKISLGPQIGADLSKELSAEIIGGAWNMASFSYNSREDNRPKVDGVLINKLLGQPDKSKVDFGVGAAFLGLGYSFGLEGVENGQGIIKPDSYTNTLNLPTGIPFINYYFEGKTSLQDNSTIYNVGIEVSGSARAILGAEIKARVGVSTARDTRPH</sequence>
<protein>
    <submittedName>
        <fullName evidence="2">DUF6443 domain-containing protein</fullName>
    </submittedName>
</protein>
<organism evidence="2 3">
    <name type="scientific">Hymenobacter lucidus</name>
    <dbReference type="NCBI Taxonomy" id="2880930"/>
    <lineage>
        <taxon>Bacteria</taxon>
        <taxon>Pseudomonadati</taxon>
        <taxon>Bacteroidota</taxon>
        <taxon>Cytophagia</taxon>
        <taxon>Cytophagales</taxon>
        <taxon>Hymenobacteraceae</taxon>
        <taxon>Hymenobacter</taxon>
    </lineage>
</organism>
<dbReference type="RefSeq" id="WP_226173563.1">
    <property type="nucleotide sequence ID" value="NZ_JAJADR010000001.1"/>
</dbReference>
<evidence type="ECO:0000313" key="3">
    <source>
        <dbReference type="Proteomes" id="UP001165296"/>
    </source>
</evidence>
<evidence type="ECO:0000313" key="2">
    <source>
        <dbReference type="EMBL" id="MCB2407641.1"/>
    </source>
</evidence>
<comment type="caution">
    <text evidence="2">The sequence shown here is derived from an EMBL/GenBank/DDBJ whole genome shotgun (WGS) entry which is preliminary data.</text>
</comment>
<dbReference type="EMBL" id="JAJADR010000001">
    <property type="protein sequence ID" value="MCB2407641.1"/>
    <property type="molecule type" value="Genomic_DNA"/>
</dbReference>
<dbReference type="Gene3D" id="2.180.10.10">
    <property type="entry name" value="RHS repeat-associated core"/>
    <property type="match status" value="2"/>
</dbReference>
<feature type="domain" description="DUF6443" evidence="1">
    <location>
        <begin position="162"/>
        <end position="287"/>
    </location>
</feature>
<keyword evidence="3" id="KW-1185">Reference proteome</keyword>
<evidence type="ECO:0000259" key="1">
    <source>
        <dbReference type="Pfam" id="PF20041"/>
    </source>
</evidence>
<gene>
    <name evidence="2" type="ORF">LGH74_06600</name>
</gene>
<dbReference type="Pfam" id="PF20041">
    <property type="entry name" value="DUF6443"/>
    <property type="match status" value="1"/>
</dbReference>
<name>A0ABS8AQP9_9BACT</name>